<organism evidence="6 7">
    <name type="scientific">Dongia sedimenti</name>
    <dbReference type="NCBI Taxonomy" id="3064282"/>
    <lineage>
        <taxon>Bacteria</taxon>
        <taxon>Pseudomonadati</taxon>
        <taxon>Pseudomonadota</taxon>
        <taxon>Alphaproteobacteria</taxon>
        <taxon>Rhodospirillales</taxon>
        <taxon>Dongiaceae</taxon>
        <taxon>Dongia</taxon>
    </lineage>
</organism>
<reference evidence="7" key="1">
    <citation type="submission" date="2023-08" db="EMBL/GenBank/DDBJ databases">
        <title>Rhodospirillaceae gen. nov., a novel taxon isolated from the Yangtze River Yuezi River estuary sludge.</title>
        <authorList>
            <person name="Ruan L."/>
        </authorList>
    </citation>
    <scope>NUCLEOTIDE SEQUENCE [LARGE SCALE GENOMIC DNA]</scope>
    <source>
        <strain evidence="7">R-7</strain>
    </source>
</reference>
<dbReference type="SMART" id="SM00062">
    <property type="entry name" value="PBPb"/>
    <property type="match status" value="1"/>
</dbReference>
<keyword evidence="3 4" id="KW-0732">Signal</keyword>
<evidence type="ECO:0000259" key="5">
    <source>
        <dbReference type="SMART" id="SM00062"/>
    </source>
</evidence>
<evidence type="ECO:0000313" key="7">
    <source>
        <dbReference type="Proteomes" id="UP001230156"/>
    </source>
</evidence>
<proteinExistence type="inferred from homology"/>
<dbReference type="RefSeq" id="WP_379954496.1">
    <property type="nucleotide sequence ID" value="NZ_JAUYVI010000002.1"/>
</dbReference>
<dbReference type="PANTHER" id="PTHR30085">
    <property type="entry name" value="AMINO ACID ABC TRANSPORTER PERMEASE"/>
    <property type="match status" value="1"/>
</dbReference>
<feature type="signal peptide" evidence="4">
    <location>
        <begin position="1"/>
        <end position="28"/>
    </location>
</feature>
<evidence type="ECO:0000256" key="2">
    <source>
        <dbReference type="ARBA" id="ARBA00022448"/>
    </source>
</evidence>
<keyword evidence="2" id="KW-0813">Transport</keyword>
<accession>A0ABU0YH87</accession>
<dbReference type="EMBL" id="JAUYVI010000002">
    <property type="protein sequence ID" value="MDQ7247090.1"/>
    <property type="molecule type" value="Genomic_DNA"/>
</dbReference>
<evidence type="ECO:0000256" key="1">
    <source>
        <dbReference type="ARBA" id="ARBA00010333"/>
    </source>
</evidence>
<dbReference type="InterPro" id="IPR001638">
    <property type="entry name" value="Solute-binding_3/MltF_N"/>
</dbReference>
<comment type="similarity">
    <text evidence="1">Belongs to the bacterial solute-binding protein 3 family.</text>
</comment>
<name>A0ABU0YH87_9PROT</name>
<dbReference type="SUPFAM" id="SSF53850">
    <property type="entry name" value="Periplasmic binding protein-like II"/>
    <property type="match status" value="1"/>
</dbReference>
<dbReference type="Gene3D" id="3.40.190.10">
    <property type="entry name" value="Periplasmic binding protein-like II"/>
    <property type="match status" value="2"/>
</dbReference>
<evidence type="ECO:0000256" key="4">
    <source>
        <dbReference type="SAM" id="SignalP"/>
    </source>
</evidence>
<dbReference type="InterPro" id="IPR051455">
    <property type="entry name" value="Bact_solute-bind_prot3"/>
</dbReference>
<keyword evidence="7" id="KW-1185">Reference proteome</keyword>
<dbReference type="Pfam" id="PF00497">
    <property type="entry name" value="SBP_bac_3"/>
    <property type="match status" value="1"/>
</dbReference>
<dbReference type="Proteomes" id="UP001230156">
    <property type="component" value="Unassembled WGS sequence"/>
</dbReference>
<comment type="caution">
    <text evidence="6">The sequence shown here is derived from an EMBL/GenBank/DDBJ whole genome shotgun (WGS) entry which is preliminary data.</text>
</comment>
<protein>
    <submittedName>
        <fullName evidence="6">Transporter substrate-binding domain-containing protein</fullName>
    </submittedName>
</protein>
<evidence type="ECO:0000256" key="3">
    <source>
        <dbReference type="ARBA" id="ARBA00022729"/>
    </source>
</evidence>
<dbReference type="PANTHER" id="PTHR30085:SF6">
    <property type="entry name" value="ABC TRANSPORTER GLUTAMINE-BINDING PROTEIN GLNH"/>
    <property type="match status" value="1"/>
</dbReference>
<sequence>MFETLRKTLTGLTAAAALTAIAAPAAMAQEKSLLDDILARGKLIVGTGSTNAPWHFKDESGNLVGFDIDIAKMIAMGLFKDPNKIEFVEQSSDARIPNVTTGKVDITCQFMTVTAERAQQVAVTIPYYREGVGLLMKAGGKYKSYDDLKKAGSGAVISVLQNVYAEDMVHAALPDAKVDQYESVDLMYQALSSGQADAAATDQSSVKWFIVQQPGQYIDAGYAWGPQSYSCAVKRGDQQWLNFVNTVLHEAMTGVDFATYAGSFKKWFGVELPQPAIGFPVEYK</sequence>
<gene>
    <name evidence="6" type="ORF">Q8A70_05415</name>
</gene>
<feature type="chain" id="PRO_5045095386" evidence="4">
    <location>
        <begin position="29"/>
        <end position="284"/>
    </location>
</feature>
<dbReference type="CDD" id="cd13695">
    <property type="entry name" value="PBP2_Mlr3796_like"/>
    <property type="match status" value="1"/>
</dbReference>
<feature type="domain" description="Solute-binding protein family 3/N-terminal" evidence="5">
    <location>
        <begin position="42"/>
        <end position="271"/>
    </location>
</feature>
<evidence type="ECO:0000313" key="6">
    <source>
        <dbReference type="EMBL" id="MDQ7247090.1"/>
    </source>
</evidence>